<dbReference type="EMBL" id="QYRT01000009">
    <property type="protein sequence ID" value="TIH38272.1"/>
    <property type="molecule type" value="Genomic_DNA"/>
</dbReference>
<reference evidence="2 3" key="1">
    <citation type="journal article" date="2019" name="Microorganisms">
        <title>Systematic Affiliation and Genome Analysis of Subtercola vilae DB165(T) with Particular Emphasis on Cold Adaptation of an Isolate from a High-Altitude Cold Volcano Lake.</title>
        <authorList>
            <person name="Villalobos A.S."/>
            <person name="Wiese J."/>
            <person name="Imhoff J.F."/>
            <person name="Dorador C."/>
            <person name="Keller A."/>
            <person name="Hentschel U."/>
        </authorList>
    </citation>
    <scope>NUCLEOTIDE SEQUENCE [LARGE SCALE GENOMIC DNA]</scope>
    <source>
        <strain evidence="2 3">DB165</strain>
    </source>
</reference>
<evidence type="ECO:0000313" key="2">
    <source>
        <dbReference type="EMBL" id="TIH38272.1"/>
    </source>
</evidence>
<feature type="region of interest" description="Disordered" evidence="1">
    <location>
        <begin position="1"/>
        <end position="28"/>
    </location>
</feature>
<dbReference type="AlphaFoldDB" id="A0A4T2C416"/>
<dbReference type="RefSeq" id="WP_136641515.1">
    <property type="nucleotide sequence ID" value="NZ_QYRT01000009.1"/>
</dbReference>
<keyword evidence="3" id="KW-1185">Reference proteome</keyword>
<accession>A0A4T2C416</accession>
<evidence type="ECO:0008006" key="4">
    <source>
        <dbReference type="Google" id="ProtNLM"/>
    </source>
</evidence>
<protein>
    <recommendedName>
        <fullName evidence="4">ATP/GTP-binding protein</fullName>
    </recommendedName>
</protein>
<name>A0A4T2C416_9MICO</name>
<sequence>MPRSNRPRRPVRGQGQGQSDADESESFERAMTGWRTVEHRRGGDWNVQPISALQATKEYVCPGCSKTIVPGTAHLVTWRADGVMGDASDLAARRHWHTHCWKIGF</sequence>
<proteinExistence type="predicted"/>
<evidence type="ECO:0000313" key="3">
    <source>
        <dbReference type="Proteomes" id="UP000306192"/>
    </source>
</evidence>
<dbReference type="Proteomes" id="UP000306192">
    <property type="component" value="Unassembled WGS sequence"/>
</dbReference>
<dbReference type="OrthoDB" id="3381577at2"/>
<organism evidence="2 3">
    <name type="scientific">Subtercola vilae</name>
    <dbReference type="NCBI Taxonomy" id="2056433"/>
    <lineage>
        <taxon>Bacteria</taxon>
        <taxon>Bacillati</taxon>
        <taxon>Actinomycetota</taxon>
        <taxon>Actinomycetes</taxon>
        <taxon>Micrococcales</taxon>
        <taxon>Microbacteriaceae</taxon>
        <taxon>Subtercola</taxon>
    </lineage>
</organism>
<gene>
    <name evidence="2" type="ORF">D4765_06705</name>
</gene>
<comment type="caution">
    <text evidence="2">The sequence shown here is derived from an EMBL/GenBank/DDBJ whole genome shotgun (WGS) entry which is preliminary data.</text>
</comment>
<feature type="compositionally biased region" description="Basic residues" evidence="1">
    <location>
        <begin position="1"/>
        <end position="11"/>
    </location>
</feature>
<evidence type="ECO:0000256" key="1">
    <source>
        <dbReference type="SAM" id="MobiDB-lite"/>
    </source>
</evidence>